<dbReference type="RefSeq" id="XP_036634414.1">
    <property type="nucleotide sequence ID" value="XM_036772941.1"/>
</dbReference>
<dbReference type="SUPFAM" id="SSF52058">
    <property type="entry name" value="L domain-like"/>
    <property type="match status" value="1"/>
</dbReference>
<sequence>MQNPSFAMPPANHHAMLAHFMSRTLANMPAPVAMTPARAQEIRYRCKQCDGHIADLLELRAACDPLDPQNKAPEYNLKLMKAKAIRSLIYWQLFRINDLPTEILSLILRDVVWSGTVPEAGITNRLHITWVSKRWREVAINDSTLWSAIWFRDQPPHERSFCWFDRAGKATLDIRVAEPRGGQWTGPQMEVFLDRVFVKLEQIRSLIVVVDNWPPALVVLDKIQDYSTRRTFGLLERFELHRNGSPYVWIGAGYEPDRHRDPMRLFGGAILPALKSITINGVHIDWNRSPLSNLSRLDIRRIPLEMSPTLPRFREILQNCPNLIRLSLDGAGPVWSPTLAAAFPPVVLPSLRHLVIGDYSLQYAMYVATQISAPNIRELTLMNLVGEDYAPFFTLMTGAFPEVRLLTVQNVECVAVPASRAVMVKWLKSMPKMAFFRMANLKINFLQLFLADGEDPNSGIVRWEANTIIPPRQTIAPNLLYLEVYASDPALVVSLVLARKAIGAPFRKVFVDHNLIAKFTPEQSKAVTADGTPVFILPAPVQTIEEVELMAD</sequence>
<dbReference type="Proteomes" id="UP000623687">
    <property type="component" value="Unassembled WGS sequence"/>
</dbReference>
<dbReference type="OrthoDB" id="3226575at2759"/>
<protein>
    <recommendedName>
        <fullName evidence="3">F-box domain-containing protein</fullName>
    </recommendedName>
</protein>
<name>A0A8H7A5Q2_PLEOS</name>
<keyword evidence="2" id="KW-1185">Reference proteome</keyword>
<proteinExistence type="predicted"/>
<dbReference type="AlphaFoldDB" id="A0A8H7A5Q2"/>
<evidence type="ECO:0008006" key="3">
    <source>
        <dbReference type="Google" id="ProtNLM"/>
    </source>
</evidence>
<comment type="caution">
    <text evidence="1">The sequence shown here is derived from an EMBL/GenBank/DDBJ whole genome shotgun (WGS) entry which is preliminary data.</text>
</comment>
<evidence type="ECO:0000313" key="1">
    <source>
        <dbReference type="EMBL" id="KAF7436515.1"/>
    </source>
</evidence>
<organism evidence="1 2">
    <name type="scientific">Pleurotus ostreatus</name>
    <name type="common">Oyster mushroom</name>
    <name type="synonym">White-rot fungus</name>
    <dbReference type="NCBI Taxonomy" id="5322"/>
    <lineage>
        <taxon>Eukaryota</taxon>
        <taxon>Fungi</taxon>
        <taxon>Dikarya</taxon>
        <taxon>Basidiomycota</taxon>
        <taxon>Agaricomycotina</taxon>
        <taxon>Agaricomycetes</taxon>
        <taxon>Agaricomycetidae</taxon>
        <taxon>Agaricales</taxon>
        <taxon>Pleurotineae</taxon>
        <taxon>Pleurotaceae</taxon>
        <taxon>Pleurotus</taxon>
    </lineage>
</organism>
<dbReference type="EMBL" id="JACETU010000002">
    <property type="protein sequence ID" value="KAF7436515.1"/>
    <property type="molecule type" value="Genomic_DNA"/>
</dbReference>
<dbReference type="GeneID" id="59373166"/>
<dbReference type="Gene3D" id="3.80.10.10">
    <property type="entry name" value="Ribonuclease Inhibitor"/>
    <property type="match status" value="1"/>
</dbReference>
<gene>
    <name evidence="1" type="ORF">PC9H_003348</name>
</gene>
<dbReference type="Gene3D" id="1.20.1280.50">
    <property type="match status" value="1"/>
</dbReference>
<evidence type="ECO:0000313" key="2">
    <source>
        <dbReference type="Proteomes" id="UP000623687"/>
    </source>
</evidence>
<reference evidence="1" key="1">
    <citation type="submission" date="2019-07" db="EMBL/GenBank/DDBJ databases">
        <authorList>
            <person name="Palmer J.M."/>
        </authorList>
    </citation>
    <scope>NUCLEOTIDE SEQUENCE</scope>
    <source>
        <strain evidence="1">PC9</strain>
    </source>
</reference>
<dbReference type="VEuPathDB" id="FungiDB:PC9H_003348"/>
<accession>A0A8H7A5Q2</accession>
<dbReference type="InterPro" id="IPR032675">
    <property type="entry name" value="LRR_dom_sf"/>
</dbReference>